<evidence type="ECO:0000256" key="1">
    <source>
        <dbReference type="ARBA" id="ARBA00004651"/>
    </source>
</evidence>
<reference evidence="8" key="1">
    <citation type="submission" date="2020-08" db="EMBL/GenBank/DDBJ databases">
        <authorList>
            <person name="Uke A."/>
            <person name="Chhe C."/>
            <person name="Baramee S."/>
            <person name="Kosugi A."/>
        </authorList>
    </citation>
    <scope>NUCLEOTIDE SEQUENCE</scope>
    <source>
        <strain evidence="8">DA-C8</strain>
    </source>
</reference>
<reference evidence="8" key="2">
    <citation type="journal article" date="2021" name="Data Brief">
        <title>Draft genome sequence data of the facultative, thermophilic, xylanolytic bacterium Paenibacillus sp. strain DA-C8.</title>
        <authorList>
            <person name="Chhe C."/>
            <person name="Uke A."/>
            <person name="Baramee S."/>
            <person name="Ungkulpasvich U."/>
            <person name="Tachaapaikoon C."/>
            <person name="Pason P."/>
            <person name="Waeonukul R."/>
            <person name="Ratanakhanokchai K."/>
            <person name="Kosugi A."/>
        </authorList>
    </citation>
    <scope>NUCLEOTIDE SEQUENCE</scope>
    <source>
        <strain evidence="8">DA-C8</strain>
    </source>
</reference>
<feature type="transmembrane region" description="Helical" evidence="7">
    <location>
        <begin position="114"/>
        <end position="130"/>
    </location>
</feature>
<evidence type="ECO:0000256" key="3">
    <source>
        <dbReference type="ARBA" id="ARBA00022692"/>
    </source>
</evidence>
<dbReference type="GO" id="GO:0008360">
    <property type="term" value="P:regulation of cell shape"/>
    <property type="evidence" value="ECO:0007669"/>
    <property type="project" value="UniProtKB-KW"/>
</dbReference>
<evidence type="ECO:0000313" key="9">
    <source>
        <dbReference type="Proteomes" id="UP000654993"/>
    </source>
</evidence>
<dbReference type="EMBL" id="BMAQ01000005">
    <property type="protein sequence ID" value="GFR37579.1"/>
    <property type="molecule type" value="Genomic_DNA"/>
</dbReference>
<dbReference type="Pfam" id="PF01098">
    <property type="entry name" value="FTSW_RODA_SPOVE"/>
    <property type="match status" value="1"/>
</dbReference>
<dbReference type="GO" id="GO:0015648">
    <property type="term" value="F:lipid-linked peptidoglycan transporter activity"/>
    <property type="evidence" value="ECO:0007669"/>
    <property type="project" value="TreeGrafter"/>
</dbReference>
<evidence type="ECO:0000313" key="8">
    <source>
        <dbReference type="EMBL" id="GFR37579.1"/>
    </source>
</evidence>
<dbReference type="AlphaFoldDB" id="A0A916VFE5"/>
<accession>A0A916VFE5</accession>
<dbReference type="GO" id="GO:0051301">
    <property type="term" value="P:cell division"/>
    <property type="evidence" value="ECO:0007669"/>
    <property type="project" value="InterPro"/>
</dbReference>
<keyword evidence="3 7" id="KW-0812">Transmembrane</keyword>
<dbReference type="GO" id="GO:0009252">
    <property type="term" value="P:peptidoglycan biosynthetic process"/>
    <property type="evidence" value="ECO:0007669"/>
    <property type="project" value="InterPro"/>
</dbReference>
<keyword evidence="6 7" id="KW-0472">Membrane</keyword>
<dbReference type="InterPro" id="IPR001182">
    <property type="entry name" value="FtsW/RodA"/>
</dbReference>
<dbReference type="RefSeq" id="WP_242457432.1">
    <property type="nucleotide sequence ID" value="NZ_BMAQ01000005.1"/>
</dbReference>
<gene>
    <name evidence="8" type="primary">spoVE</name>
    <name evidence="8" type="ORF">PRECH8_08750</name>
</gene>
<dbReference type="NCBIfam" id="TIGR02614">
    <property type="entry name" value="ftsW"/>
    <property type="match status" value="1"/>
</dbReference>
<organism evidence="8 9">
    <name type="scientific">Insulibacter thermoxylanivorax</name>
    <dbReference type="NCBI Taxonomy" id="2749268"/>
    <lineage>
        <taxon>Bacteria</taxon>
        <taxon>Bacillati</taxon>
        <taxon>Bacillota</taxon>
        <taxon>Bacilli</taxon>
        <taxon>Bacillales</taxon>
        <taxon>Paenibacillaceae</taxon>
        <taxon>Insulibacter</taxon>
    </lineage>
</organism>
<keyword evidence="5 7" id="KW-1133">Transmembrane helix</keyword>
<evidence type="ECO:0000256" key="4">
    <source>
        <dbReference type="ARBA" id="ARBA00022960"/>
    </source>
</evidence>
<evidence type="ECO:0000256" key="5">
    <source>
        <dbReference type="ARBA" id="ARBA00022989"/>
    </source>
</evidence>
<keyword evidence="9" id="KW-1185">Reference proteome</keyword>
<keyword evidence="2" id="KW-1003">Cell membrane</keyword>
<feature type="transmembrane region" description="Helical" evidence="7">
    <location>
        <begin position="274"/>
        <end position="300"/>
    </location>
</feature>
<dbReference type="GO" id="GO:0032153">
    <property type="term" value="C:cell division site"/>
    <property type="evidence" value="ECO:0007669"/>
    <property type="project" value="TreeGrafter"/>
</dbReference>
<evidence type="ECO:0000256" key="7">
    <source>
        <dbReference type="SAM" id="Phobius"/>
    </source>
</evidence>
<feature type="transmembrane region" description="Helical" evidence="7">
    <location>
        <begin position="167"/>
        <end position="184"/>
    </location>
</feature>
<comment type="caution">
    <text evidence="8">The sequence shown here is derived from an EMBL/GenBank/DDBJ whole genome shotgun (WGS) entry which is preliminary data.</text>
</comment>
<dbReference type="GO" id="GO:0005886">
    <property type="term" value="C:plasma membrane"/>
    <property type="evidence" value="ECO:0007669"/>
    <property type="project" value="UniProtKB-SubCell"/>
</dbReference>
<keyword evidence="4" id="KW-0133">Cell shape</keyword>
<dbReference type="InterPro" id="IPR018365">
    <property type="entry name" value="Cell_cycle_FtsW-rel_CS"/>
</dbReference>
<feature type="transmembrane region" description="Helical" evidence="7">
    <location>
        <begin position="12"/>
        <end position="31"/>
    </location>
</feature>
<feature type="transmembrane region" description="Helical" evidence="7">
    <location>
        <begin position="312"/>
        <end position="337"/>
    </location>
</feature>
<dbReference type="Proteomes" id="UP000654993">
    <property type="component" value="Unassembled WGS sequence"/>
</dbReference>
<feature type="transmembrane region" description="Helical" evidence="7">
    <location>
        <begin position="142"/>
        <end position="161"/>
    </location>
</feature>
<comment type="subcellular location">
    <subcellularLocation>
        <location evidence="1">Cell membrane</location>
        <topology evidence="1">Multi-pass membrane protein</topology>
    </subcellularLocation>
</comment>
<feature type="transmembrane region" description="Helical" evidence="7">
    <location>
        <begin position="51"/>
        <end position="69"/>
    </location>
</feature>
<evidence type="ECO:0000256" key="6">
    <source>
        <dbReference type="ARBA" id="ARBA00023136"/>
    </source>
</evidence>
<dbReference type="InterPro" id="IPR013437">
    <property type="entry name" value="FtsW"/>
</dbReference>
<sequence>MNPLHKGSPDFLLMFLTLILTGFGIVMVFSSSSATAAIHFGDSLYFTKRQLVFAAAGIFLMFIMMNINFQKWKKLIFPIFLLAIFLLILVLFVGEVRNGARSWFQIGPFGGQPTEFAKLAVVMYLAALISRKGEKFRDFKRGFLPVMIIVGIVCLLIMLQPDLGSCFILVLTAGLVIVAGGANLKHLFLSGVFLTGILGLVIGGYLLMTPPEDRFRGYRFSRLTSYLDPWADPLDSGYQLVQSYYALGHGGVTGAGFGQSIQKLHYLPYAYNDFIFAVIGEELGLIGALAVLTALLILMWRALIISLRCPDIFGTLLGTGIVGMIGIQTVINLGGVTGLIPITGVTLPFISYGGSSLLVTLMCMGILLNISRYSNQPRDASR</sequence>
<dbReference type="PANTHER" id="PTHR30474:SF13">
    <property type="entry name" value="STAGE V SPORULATION PROTEIN E"/>
    <property type="match status" value="1"/>
</dbReference>
<dbReference type="PROSITE" id="PS00428">
    <property type="entry name" value="FTSW_RODA_SPOVE"/>
    <property type="match status" value="1"/>
</dbReference>
<feature type="transmembrane region" description="Helical" evidence="7">
    <location>
        <begin position="349"/>
        <end position="368"/>
    </location>
</feature>
<evidence type="ECO:0000256" key="2">
    <source>
        <dbReference type="ARBA" id="ARBA00022475"/>
    </source>
</evidence>
<feature type="transmembrane region" description="Helical" evidence="7">
    <location>
        <begin position="191"/>
        <end position="208"/>
    </location>
</feature>
<name>A0A916VFE5_9BACL</name>
<dbReference type="PANTHER" id="PTHR30474">
    <property type="entry name" value="CELL CYCLE PROTEIN"/>
    <property type="match status" value="1"/>
</dbReference>
<feature type="transmembrane region" description="Helical" evidence="7">
    <location>
        <begin position="76"/>
        <end position="94"/>
    </location>
</feature>
<protein>
    <submittedName>
        <fullName evidence="8">Stage V sporulation protein E</fullName>
    </submittedName>
</protein>
<proteinExistence type="predicted"/>